<comment type="caution">
    <text evidence="2">The sequence shown here is derived from an EMBL/GenBank/DDBJ whole genome shotgun (WGS) entry which is preliminary data.</text>
</comment>
<name>A0A0W0FKS8_MONRR</name>
<dbReference type="Proteomes" id="UP000054988">
    <property type="component" value="Unassembled WGS sequence"/>
</dbReference>
<feature type="transmembrane region" description="Helical" evidence="1">
    <location>
        <begin position="77"/>
        <end position="95"/>
    </location>
</feature>
<evidence type="ECO:0000313" key="3">
    <source>
        <dbReference type="Proteomes" id="UP000054988"/>
    </source>
</evidence>
<dbReference type="EMBL" id="LATX01001878">
    <property type="protein sequence ID" value="KTB36906.1"/>
    <property type="molecule type" value="Genomic_DNA"/>
</dbReference>
<keyword evidence="1" id="KW-0812">Transmembrane</keyword>
<dbReference type="AlphaFoldDB" id="A0A0W0FKS8"/>
<organism evidence="2 3">
    <name type="scientific">Moniliophthora roreri</name>
    <name type="common">Frosty pod rot fungus</name>
    <name type="synonym">Monilia roreri</name>
    <dbReference type="NCBI Taxonomy" id="221103"/>
    <lineage>
        <taxon>Eukaryota</taxon>
        <taxon>Fungi</taxon>
        <taxon>Dikarya</taxon>
        <taxon>Basidiomycota</taxon>
        <taxon>Agaricomycotina</taxon>
        <taxon>Agaricomycetes</taxon>
        <taxon>Agaricomycetidae</taxon>
        <taxon>Agaricales</taxon>
        <taxon>Marasmiineae</taxon>
        <taxon>Marasmiaceae</taxon>
        <taxon>Moniliophthora</taxon>
    </lineage>
</organism>
<sequence>MPPPGGRYISSSTLAASNSSTPFDPITGECVDINGCRSLFDIFWSCISVIFICTWVAIHPNIPKVGTHPAVMLYENIELMLAALMAPEVIILWAMRQRFSAQKIAAKFNKYGWGKSHGFFVLMGGFALYDKGEFCGYLWEERKISEDKLHEVYWDKIVNRHNKIEELFSHGPHSEYHQPRNDDTVTFFVLLLEITGVAITELEIVTVAFALLNFITYFLWWNKPLSVQYPIHVTWRQHAYIKPDKPTQSWAKSIHEGIVETVRVISADIRDILATCALRLQRISHNSELASSHEDLGVDNPLFISTSSLVPIKEPLGFYIASYSIAFVFGGIHCIPWLFHFPTHAEQVLWRISAVAVAAAPIPMGFLQWYYKDGVGFRLSNIFVVVPLSLLLGVIYIFARIILIILCLTALRDLPQSAYQTVQWTKFIPHVG</sequence>
<feature type="transmembrane region" description="Helical" evidence="1">
    <location>
        <begin position="316"/>
        <end position="339"/>
    </location>
</feature>
<proteinExistence type="predicted"/>
<feature type="transmembrane region" description="Helical" evidence="1">
    <location>
        <begin position="187"/>
        <end position="220"/>
    </location>
</feature>
<evidence type="ECO:0000313" key="2">
    <source>
        <dbReference type="EMBL" id="KTB36906.1"/>
    </source>
</evidence>
<gene>
    <name evidence="2" type="ORF">WG66_10513</name>
</gene>
<reference evidence="2 3" key="1">
    <citation type="submission" date="2015-12" db="EMBL/GenBank/DDBJ databases">
        <title>Draft genome sequence of Moniliophthora roreri, the causal agent of frosty pod rot of cacao.</title>
        <authorList>
            <person name="Aime M.C."/>
            <person name="Diaz-Valderrama J.R."/>
            <person name="Kijpornyongpan T."/>
            <person name="Phillips-Mora W."/>
        </authorList>
    </citation>
    <scope>NUCLEOTIDE SEQUENCE [LARGE SCALE GENOMIC DNA]</scope>
    <source>
        <strain evidence="2 3">MCA 2952</strain>
    </source>
</reference>
<feature type="transmembrane region" description="Helical" evidence="1">
    <location>
        <begin position="39"/>
        <end position="57"/>
    </location>
</feature>
<protein>
    <submittedName>
        <fullName evidence="2">Uncharacterized protein</fullName>
    </submittedName>
</protein>
<keyword evidence="1" id="KW-0472">Membrane</keyword>
<feature type="transmembrane region" description="Helical" evidence="1">
    <location>
        <begin position="348"/>
        <end position="370"/>
    </location>
</feature>
<dbReference type="PANTHER" id="PTHR35043">
    <property type="entry name" value="TRANSCRIPTION FACTOR DOMAIN-CONTAINING PROTEIN"/>
    <property type="match status" value="1"/>
</dbReference>
<accession>A0A0W0FKS8</accession>
<feature type="transmembrane region" description="Helical" evidence="1">
    <location>
        <begin position="382"/>
        <end position="411"/>
    </location>
</feature>
<dbReference type="PANTHER" id="PTHR35043:SF8">
    <property type="entry name" value="DUF4220 DOMAIN-CONTAINING PROTEIN"/>
    <property type="match status" value="1"/>
</dbReference>
<evidence type="ECO:0000256" key="1">
    <source>
        <dbReference type="SAM" id="Phobius"/>
    </source>
</evidence>
<keyword evidence="1" id="KW-1133">Transmembrane helix</keyword>